<feature type="region of interest" description="Disordered" evidence="1">
    <location>
        <begin position="489"/>
        <end position="518"/>
    </location>
</feature>
<gene>
    <name evidence="2" type="ORF">HGB38_20300</name>
</gene>
<dbReference type="AlphaFoldDB" id="A0A7X6L676"/>
<evidence type="ECO:0000313" key="3">
    <source>
        <dbReference type="Proteomes" id="UP000540698"/>
    </source>
</evidence>
<evidence type="ECO:0000313" key="2">
    <source>
        <dbReference type="EMBL" id="NKY28545.1"/>
    </source>
</evidence>
<protein>
    <submittedName>
        <fullName evidence="2">Uncharacterized protein</fullName>
    </submittedName>
</protein>
<dbReference type="RefSeq" id="WP_157114151.1">
    <property type="nucleotide sequence ID" value="NZ_JAAXOS010000009.1"/>
</dbReference>
<dbReference type="Proteomes" id="UP000540698">
    <property type="component" value="Unassembled WGS sequence"/>
</dbReference>
<organism evidence="2 3">
    <name type="scientific">Nocardia gamkensis</name>
    <dbReference type="NCBI Taxonomy" id="352869"/>
    <lineage>
        <taxon>Bacteria</taxon>
        <taxon>Bacillati</taxon>
        <taxon>Actinomycetota</taxon>
        <taxon>Actinomycetes</taxon>
        <taxon>Mycobacteriales</taxon>
        <taxon>Nocardiaceae</taxon>
        <taxon>Nocardia</taxon>
    </lineage>
</organism>
<dbReference type="EMBL" id="JAAXOS010000009">
    <property type="protein sequence ID" value="NKY28545.1"/>
    <property type="molecule type" value="Genomic_DNA"/>
</dbReference>
<name>A0A7X6L676_9NOCA</name>
<dbReference type="SUPFAM" id="SSF56024">
    <property type="entry name" value="Phospholipase D/nuclease"/>
    <property type="match status" value="1"/>
</dbReference>
<accession>A0A7X6L676</accession>
<feature type="compositionally biased region" description="Basic and acidic residues" evidence="1">
    <location>
        <begin position="506"/>
        <end position="515"/>
    </location>
</feature>
<proteinExistence type="predicted"/>
<keyword evidence="3" id="KW-1185">Reference proteome</keyword>
<reference evidence="2 3" key="1">
    <citation type="submission" date="2020-04" db="EMBL/GenBank/DDBJ databases">
        <title>MicrobeNet Type strains.</title>
        <authorList>
            <person name="Nicholson A.C."/>
        </authorList>
    </citation>
    <scope>NUCLEOTIDE SEQUENCE [LARGE SCALE GENOMIC DNA]</scope>
    <source>
        <strain evidence="2 3">DSM 44956</strain>
    </source>
</reference>
<sequence>MITPVTLALPCRVLKLDVLVGPAEGVTPLEDLVARGISAAGQKRSLDAPIPAREQDRAQATMSYLTTLLCLPQRVVMEVIGTLWNKGHLTVDFENGGIELAEVARAKIIRQQSLVSEGQLQTREFLFEPVTGMILSTFHGRGRASETSIRFPFRPQLKVSDIPPDELVSSVQSALRSERQRRGRVNVLSVGFGSPALQRAERIVWLEVEAEVRRDPDNSRIQITTSATAGWNLRTQRRLNSYFNELAAEEPRHPVVQSVSALAYIAREPPADLNDLFRRMERKLTDIEKIELDQVQERHKRLSEWAAQIDERLEHIRRAQANVSLVTRPEGHTWTIDDLIDAARRQLVLVVPDPDPAKIRHFQPGLRRALDRGVQVVFVWGRLPNDRLNPQVENLLDELFVRRGARLLRNPKSAKTEACVVIQDDRRAIVSSHSSLGYRGPETTEVSMLIEPSEKGPDVPAAVVELLRWVKREFDPWVLAQRIELTDARSSEPTNVGVDSAAVTPRRPDRPDHPMSDFTAADVDETSLALWAAGWKDMYAGLTEVRRQLMAKVAAVEIVRDAEHRTLLWEGLRGAQYRLVVGDDRLSPRSTGPAIARNLRERSAAGAVVHVVHPPPPVSEPSMQEFAGLARGANSISVRHRQTGGRLLIIDDRVVLGSFSPFDDRHAGGAGRRISSLGVHIRHEPLAAELADLLGTRKARDQQSEAADTPESPVVIPSAGAGISVLLEARSAPAQDFGKVAVARLRAYAQPLDVLSSWRDSQVPAHDLRRLAAAALHAGIGSPEQDETWLGWLIEDAWSREAYVEAALLSRWEPEVSDEVVLSPDRALRAAALLSAALEVGPLTEDMTAAVFDLGDSRGAEMAGAAALACEVLVRGQLDHRATLGLLSGDLSPAWRDFCTRVESFDAAPLLLSRFSAAQDRVETARVLTDRRSAIVRSIDRIEALRNRFNFTTGVTLHRALFQPGGLLREAREAARSGAVECQKLAPRLPHDVRRYLNGVIAQAGAEPMEWLRQVNFLRKVEALVVDLRSVAAASVENQIDHRFDDYGLAETMELGKYLDENWEELYMEARQVGRPYELPAMGLLAVLGPITTWVKEQP</sequence>
<comment type="caution">
    <text evidence="2">The sequence shown here is derived from an EMBL/GenBank/DDBJ whole genome shotgun (WGS) entry which is preliminary data.</text>
</comment>
<evidence type="ECO:0000256" key="1">
    <source>
        <dbReference type="SAM" id="MobiDB-lite"/>
    </source>
</evidence>